<protein>
    <submittedName>
        <fullName evidence="2">Uncharacterized protein</fullName>
    </submittedName>
</protein>
<name>A0A6G9XYA2_NOCBR</name>
<feature type="compositionally biased region" description="Low complexity" evidence="1">
    <location>
        <begin position="108"/>
        <end position="162"/>
    </location>
</feature>
<dbReference type="Proteomes" id="UP000501705">
    <property type="component" value="Chromosome"/>
</dbReference>
<evidence type="ECO:0000313" key="2">
    <source>
        <dbReference type="EMBL" id="QIS05876.1"/>
    </source>
</evidence>
<dbReference type="PROSITE" id="PS51257">
    <property type="entry name" value="PROKAR_LIPOPROTEIN"/>
    <property type="match status" value="1"/>
</dbReference>
<evidence type="ECO:0000313" key="3">
    <source>
        <dbReference type="Proteomes" id="UP000501705"/>
    </source>
</evidence>
<dbReference type="RefSeq" id="WP_167464933.1">
    <property type="nucleotide sequence ID" value="NZ_CP046171.1"/>
</dbReference>
<sequence>MERSRTKIAGPAIAVGAVSLGLVLIGACGVGKQDTYVAPPPLRSDPDAVAPAARHEGPSVTAPKISIPPSPTWQIAPYQAPHATPFTGFATTTSGEPTPEDPSHPAREGASSTSSSEEPSATETPTTRPTRPATTTTPWPSTTTEEPEPTTIRPRPTRNPAADQSPDESTGLTDDE</sequence>
<organism evidence="2 3">
    <name type="scientific">Nocardia brasiliensis</name>
    <dbReference type="NCBI Taxonomy" id="37326"/>
    <lineage>
        <taxon>Bacteria</taxon>
        <taxon>Bacillati</taxon>
        <taxon>Actinomycetota</taxon>
        <taxon>Actinomycetes</taxon>
        <taxon>Mycobacteriales</taxon>
        <taxon>Nocardiaceae</taxon>
        <taxon>Nocardia</taxon>
    </lineage>
</organism>
<reference evidence="2 3" key="1">
    <citation type="journal article" date="2019" name="ACS Chem. Biol.">
        <title>Identification and Mobilization of a Cryptic Antibiotic Biosynthesis Gene Locus from a Human-Pathogenic Nocardia Isolate.</title>
        <authorList>
            <person name="Herisse M."/>
            <person name="Ishida K."/>
            <person name="Porter J.L."/>
            <person name="Howden B."/>
            <person name="Hertweck C."/>
            <person name="Stinear T.P."/>
            <person name="Pidot S.J."/>
        </authorList>
    </citation>
    <scope>NUCLEOTIDE SEQUENCE [LARGE SCALE GENOMIC DNA]</scope>
    <source>
        <strain evidence="2 3">AUSMDU00024985</strain>
    </source>
</reference>
<dbReference type="EMBL" id="CP046171">
    <property type="protein sequence ID" value="QIS05876.1"/>
    <property type="molecule type" value="Genomic_DNA"/>
</dbReference>
<gene>
    <name evidence="2" type="ORF">F5X71_29410</name>
</gene>
<proteinExistence type="predicted"/>
<evidence type="ECO:0000256" key="1">
    <source>
        <dbReference type="SAM" id="MobiDB-lite"/>
    </source>
</evidence>
<accession>A0A6G9XYA2</accession>
<feature type="region of interest" description="Disordered" evidence="1">
    <location>
        <begin position="39"/>
        <end position="176"/>
    </location>
</feature>
<dbReference type="AlphaFoldDB" id="A0A6G9XYA2"/>
<feature type="compositionally biased region" description="Polar residues" evidence="1">
    <location>
        <begin position="167"/>
        <end position="176"/>
    </location>
</feature>